<dbReference type="GeneID" id="20083751"/>
<dbReference type="PANTHER" id="PTHR35076:SF1">
    <property type="entry name" value="TUBULIN EPSILON AND DELTA COMPLEX PROTEIN 1"/>
    <property type="match status" value="1"/>
</dbReference>
<dbReference type="OrthoDB" id="77427at2759"/>
<dbReference type="eggNOG" id="ENOG502S6R0">
    <property type="taxonomic scope" value="Eukaryota"/>
</dbReference>
<evidence type="ECO:0000259" key="1">
    <source>
        <dbReference type="Pfam" id="PF14970"/>
    </source>
</evidence>
<gene>
    <name evidence="2" type="ORF">H310_06701</name>
</gene>
<dbReference type="AlphaFoldDB" id="A0A024U5A2"/>
<dbReference type="InterPro" id="IPR027996">
    <property type="entry name" value="TEDC1_dom"/>
</dbReference>
<dbReference type="InterPro" id="IPR043535">
    <property type="entry name" value="TEDC1"/>
</dbReference>
<organism evidence="2">
    <name type="scientific">Aphanomyces invadans</name>
    <dbReference type="NCBI Taxonomy" id="157072"/>
    <lineage>
        <taxon>Eukaryota</taxon>
        <taxon>Sar</taxon>
        <taxon>Stramenopiles</taxon>
        <taxon>Oomycota</taxon>
        <taxon>Saprolegniomycetes</taxon>
        <taxon>Saprolegniales</taxon>
        <taxon>Verrucalvaceae</taxon>
        <taxon>Aphanomyces</taxon>
    </lineage>
</organism>
<feature type="domain" description="Tubulin epsilon and delta complex protein 1" evidence="1">
    <location>
        <begin position="105"/>
        <end position="300"/>
    </location>
</feature>
<dbReference type="VEuPathDB" id="FungiDB:H310_06701"/>
<dbReference type="PANTHER" id="PTHR35076">
    <property type="entry name" value="TUBULIN EPSILON AND DELTA COMPLEX PROTEIN 1"/>
    <property type="match status" value="1"/>
</dbReference>
<sequence length="426" mass="47903">MSTAKSKQPASFAWLLRDTLVTVGVTYVSPEHLRKSKTSDSTNNANHSSLTTLLWRALHDLSMVLLADFDIDPATLAIESQRLSEEPSGIEVCIDVSRYYLYDWGFLCREFYVSPSPLGLPGAVLLSALAFVLTYGDFFSRQALAILRLQLSDNTACLAPFPHEPPLQRDDYMNAIDDAIETHRPSIVHQVESQPTIPGVVHRIHAAYGALQYKLREFHALKASHAKYVDRIRAIQVEQLGGDMLVDDEAMADRVLTPYALWLLRHPAQLTLHVQALEKRCVWLANFADEARFYQWMGSVAGQVRPLPSDPGKTTFGDLLAVATTTNEAFESPSIQAVLRTVSKQWKDISPTEKTRFHTKMEHAAAKMHKELPTMDLLYQPLSKKKLPTKTQRHDAHVETSKKPAVLDQVEALLALIERRFNVKLV</sequence>
<dbReference type="RefSeq" id="XP_008870075.1">
    <property type="nucleotide sequence ID" value="XM_008871853.1"/>
</dbReference>
<reference evidence="2" key="1">
    <citation type="submission" date="2013-12" db="EMBL/GenBank/DDBJ databases">
        <title>The Genome Sequence of Aphanomyces invadans NJM9701.</title>
        <authorList>
            <consortium name="The Broad Institute Genomics Platform"/>
            <person name="Russ C."/>
            <person name="Tyler B."/>
            <person name="van West P."/>
            <person name="Dieguez-Uribeondo J."/>
            <person name="Young S.K."/>
            <person name="Zeng Q."/>
            <person name="Gargeya S."/>
            <person name="Fitzgerald M."/>
            <person name="Abouelleil A."/>
            <person name="Alvarado L."/>
            <person name="Chapman S.B."/>
            <person name="Gainer-Dewar J."/>
            <person name="Goldberg J."/>
            <person name="Griggs A."/>
            <person name="Gujja S."/>
            <person name="Hansen M."/>
            <person name="Howarth C."/>
            <person name="Imamovic A."/>
            <person name="Ireland A."/>
            <person name="Larimer J."/>
            <person name="McCowan C."/>
            <person name="Murphy C."/>
            <person name="Pearson M."/>
            <person name="Poon T.W."/>
            <person name="Priest M."/>
            <person name="Roberts A."/>
            <person name="Saif S."/>
            <person name="Shea T."/>
            <person name="Sykes S."/>
            <person name="Wortman J."/>
            <person name="Nusbaum C."/>
            <person name="Birren B."/>
        </authorList>
    </citation>
    <scope>NUCLEOTIDE SEQUENCE [LARGE SCALE GENOMIC DNA]</scope>
    <source>
        <strain evidence="2">NJM9701</strain>
    </source>
</reference>
<evidence type="ECO:0000313" key="2">
    <source>
        <dbReference type="EMBL" id="ETW01077.1"/>
    </source>
</evidence>
<proteinExistence type="predicted"/>
<dbReference type="EMBL" id="KI913963">
    <property type="protein sequence ID" value="ETW01077.1"/>
    <property type="molecule type" value="Genomic_DNA"/>
</dbReference>
<dbReference type="Pfam" id="PF14970">
    <property type="entry name" value="TEDC1"/>
    <property type="match status" value="1"/>
</dbReference>
<protein>
    <recommendedName>
        <fullName evidence="1">Tubulin epsilon and delta complex protein 1 domain-containing protein</fullName>
    </recommendedName>
</protein>
<accession>A0A024U5A2</accession>
<name>A0A024U5A2_9STRA</name>